<organism evidence="1 2">
    <name type="scientific">Nepenthes gracilis</name>
    <name type="common">Slender pitcher plant</name>
    <dbReference type="NCBI Taxonomy" id="150966"/>
    <lineage>
        <taxon>Eukaryota</taxon>
        <taxon>Viridiplantae</taxon>
        <taxon>Streptophyta</taxon>
        <taxon>Embryophyta</taxon>
        <taxon>Tracheophyta</taxon>
        <taxon>Spermatophyta</taxon>
        <taxon>Magnoliopsida</taxon>
        <taxon>eudicotyledons</taxon>
        <taxon>Gunneridae</taxon>
        <taxon>Pentapetalae</taxon>
        <taxon>Caryophyllales</taxon>
        <taxon>Nepenthaceae</taxon>
        <taxon>Nepenthes</taxon>
    </lineage>
</organism>
<keyword evidence="2" id="KW-1185">Reference proteome</keyword>
<comment type="caution">
    <text evidence="1">The sequence shown here is derived from an EMBL/GenBank/DDBJ whole genome shotgun (WGS) entry which is preliminary data.</text>
</comment>
<proteinExistence type="predicted"/>
<gene>
    <name evidence="1" type="ORF">Nepgr_016540</name>
</gene>
<reference evidence="1" key="1">
    <citation type="submission" date="2023-05" db="EMBL/GenBank/DDBJ databases">
        <title>Nepenthes gracilis genome sequencing.</title>
        <authorList>
            <person name="Fukushima K."/>
        </authorList>
    </citation>
    <scope>NUCLEOTIDE SEQUENCE</scope>
    <source>
        <strain evidence="1">SING2019-196</strain>
    </source>
</reference>
<name>A0AAD3XS76_NEPGR</name>
<evidence type="ECO:0000313" key="1">
    <source>
        <dbReference type="EMBL" id="GMH14699.1"/>
    </source>
</evidence>
<accession>A0AAD3XS76</accession>
<evidence type="ECO:0000313" key="2">
    <source>
        <dbReference type="Proteomes" id="UP001279734"/>
    </source>
</evidence>
<dbReference type="AlphaFoldDB" id="A0AAD3XS76"/>
<dbReference type="Proteomes" id="UP001279734">
    <property type="component" value="Unassembled WGS sequence"/>
</dbReference>
<dbReference type="EMBL" id="BSYO01000014">
    <property type="protein sequence ID" value="GMH14699.1"/>
    <property type="molecule type" value="Genomic_DNA"/>
</dbReference>
<protein>
    <submittedName>
        <fullName evidence="1">Uncharacterized protein</fullName>
    </submittedName>
</protein>
<sequence>MNSANTRSVRKGEDFSSWTRLAPIKEHGNELRDTRNYLAFDALPKVCWYAIIRNDDMADIFSHPMKK</sequence>